<feature type="region of interest" description="Disordered" evidence="1">
    <location>
        <begin position="62"/>
        <end position="98"/>
    </location>
</feature>
<evidence type="ECO:0000256" key="1">
    <source>
        <dbReference type="SAM" id="MobiDB-lite"/>
    </source>
</evidence>
<accession>A0ABR4ALS0</accession>
<keyword evidence="3" id="KW-1185">Reference proteome</keyword>
<sequence length="98" mass="11483">MPHHHRIARAQGRDKPADSEDPLFKWARADSEDPIFKWARADAEDPLFKWARGEPPQYRHHRVARAQGHDTPANAEDPMFKWARASRRRRSNFQMGKG</sequence>
<evidence type="ECO:0000313" key="2">
    <source>
        <dbReference type="EMBL" id="KAL2046155.1"/>
    </source>
</evidence>
<comment type="caution">
    <text evidence="2">The sequence shown here is derived from an EMBL/GenBank/DDBJ whole genome shotgun (WGS) entry which is preliminary data.</text>
</comment>
<protein>
    <submittedName>
        <fullName evidence="2">Uncharacterized protein</fullName>
    </submittedName>
</protein>
<organism evidence="2 3">
    <name type="scientific">Stereocaulon virgatum</name>
    <dbReference type="NCBI Taxonomy" id="373712"/>
    <lineage>
        <taxon>Eukaryota</taxon>
        <taxon>Fungi</taxon>
        <taxon>Dikarya</taxon>
        <taxon>Ascomycota</taxon>
        <taxon>Pezizomycotina</taxon>
        <taxon>Lecanoromycetes</taxon>
        <taxon>OSLEUM clade</taxon>
        <taxon>Lecanoromycetidae</taxon>
        <taxon>Lecanorales</taxon>
        <taxon>Lecanorineae</taxon>
        <taxon>Stereocaulaceae</taxon>
        <taxon>Stereocaulon</taxon>
    </lineage>
</organism>
<evidence type="ECO:0000313" key="3">
    <source>
        <dbReference type="Proteomes" id="UP001590950"/>
    </source>
</evidence>
<dbReference type="Proteomes" id="UP001590950">
    <property type="component" value="Unassembled WGS sequence"/>
</dbReference>
<name>A0ABR4ALS0_9LECA</name>
<feature type="region of interest" description="Disordered" evidence="1">
    <location>
        <begin position="1"/>
        <end position="21"/>
    </location>
</feature>
<gene>
    <name evidence="2" type="ORF">N7G274_001602</name>
</gene>
<proteinExistence type="predicted"/>
<dbReference type="EMBL" id="JBEFKJ010000004">
    <property type="protein sequence ID" value="KAL2046155.1"/>
    <property type="molecule type" value="Genomic_DNA"/>
</dbReference>
<reference evidence="2 3" key="1">
    <citation type="submission" date="2024-09" db="EMBL/GenBank/DDBJ databases">
        <title>Rethinking Asexuality: The Enigmatic Case of Functional Sexual Genes in Lepraria (Stereocaulaceae).</title>
        <authorList>
            <person name="Doellman M."/>
            <person name="Sun Y."/>
            <person name="Barcenas-Pena A."/>
            <person name="Lumbsch H.T."/>
            <person name="Grewe F."/>
        </authorList>
    </citation>
    <scope>NUCLEOTIDE SEQUENCE [LARGE SCALE GENOMIC DNA]</scope>
    <source>
        <strain evidence="2 3">Mercado 3170</strain>
    </source>
</reference>